<gene>
    <name evidence="2" type="ORF">Zmor_027069</name>
</gene>
<name>A0AA38HJP4_9CUCU</name>
<keyword evidence="1" id="KW-0812">Transmembrane</keyword>
<dbReference type="Proteomes" id="UP001168821">
    <property type="component" value="Unassembled WGS sequence"/>
</dbReference>
<evidence type="ECO:0000256" key="1">
    <source>
        <dbReference type="SAM" id="Phobius"/>
    </source>
</evidence>
<comment type="caution">
    <text evidence="2">The sequence shown here is derived from an EMBL/GenBank/DDBJ whole genome shotgun (WGS) entry which is preliminary data.</text>
</comment>
<reference evidence="2" key="1">
    <citation type="journal article" date="2023" name="G3 (Bethesda)">
        <title>Whole genome assemblies of Zophobas morio and Tenebrio molitor.</title>
        <authorList>
            <person name="Kaur S."/>
            <person name="Stinson S.A."/>
            <person name="diCenzo G.C."/>
        </authorList>
    </citation>
    <scope>NUCLEOTIDE SEQUENCE</scope>
    <source>
        <strain evidence="2">QUZm001</strain>
    </source>
</reference>
<evidence type="ECO:0000313" key="3">
    <source>
        <dbReference type="Proteomes" id="UP001168821"/>
    </source>
</evidence>
<keyword evidence="1" id="KW-1133">Transmembrane helix</keyword>
<evidence type="ECO:0000313" key="2">
    <source>
        <dbReference type="EMBL" id="KAJ3630104.1"/>
    </source>
</evidence>
<feature type="transmembrane region" description="Helical" evidence="1">
    <location>
        <begin position="20"/>
        <end position="44"/>
    </location>
</feature>
<dbReference type="AlphaFoldDB" id="A0AA38HJP4"/>
<organism evidence="2 3">
    <name type="scientific">Zophobas morio</name>
    <dbReference type="NCBI Taxonomy" id="2755281"/>
    <lineage>
        <taxon>Eukaryota</taxon>
        <taxon>Metazoa</taxon>
        <taxon>Ecdysozoa</taxon>
        <taxon>Arthropoda</taxon>
        <taxon>Hexapoda</taxon>
        <taxon>Insecta</taxon>
        <taxon>Pterygota</taxon>
        <taxon>Neoptera</taxon>
        <taxon>Endopterygota</taxon>
        <taxon>Coleoptera</taxon>
        <taxon>Polyphaga</taxon>
        <taxon>Cucujiformia</taxon>
        <taxon>Tenebrionidae</taxon>
        <taxon>Zophobas</taxon>
    </lineage>
</organism>
<accession>A0AA38HJP4</accession>
<protein>
    <submittedName>
        <fullName evidence="2">Uncharacterized protein</fullName>
    </submittedName>
</protein>
<proteinExistence type="predicted"/>
<keyword evidence="1" id="KW-0472">Membrane</keyword>
<keyword evidence="3" id="KW-1185">Reference proteome</keyword>
<sequence>MDSTSPTLYLNFTEVCRPQFYGRQAFIVLCWLQGVLKLLGMVVYTKNNFISFQATRSKGNTPPRAARSVTHMTLGCYLCKSCCVRTLFRNSWSFPRQCG</sequence>
<dbReference type="EMBL" id="JALNTZ010000831">
    <property type="protein sequence ID" value="KAJ3630104.1"/>
    <property type="molecule type" value="Genomic_DNA"/>
</dbReference>